<dbReference type="Proteomes" id="UP001367676">
    <property type="component" value="Unassembled WGS sequence"/>
</dbReference>
<protein>
    <submittedName>
        <fullName evidence="1">Uncharacterized protein</fullName>
    </submittedName>
</protein>
<dbReference type="EMBL" id="JBBCAQ010000017">
    <property type="protein sequence ID" value="KAK7597665.1"/>
    <property type="molecule type" value="Genomic_DNA"/>
</dbReference>
<evidence type="ECO:0000313" key="2">
    <source>
        <dbReference type="Proteomes" id="UP001367676"/>
    </source>
</evidence>
<reference evidence="1 2" key="1">
    <citation type="submission" date="2024-03" db="EMBL/GenBank/DDBJ databases">
        <title>Adaptation during the transition from Ophiocordyceps entomopathogen to insect associate is accompanied by gene loss and intensified selection.</title>
        <authorList>
            <person name="Ward C.M."/>
            <person name="Onetto C.A."/>
            <person name="Borneman A.R."/>
        </authorList>
    </citation>
    <scope>NUCLEOTIDE SEQUENCE [LARGE SCALE GENOMIC DNA]</scope>
    <source>
        <strain evidence="1">AWRI1</strain>
        <tissue evidence="1">Single Adult Female</tissue>
    </source>
</reference>
<gene>
    <name evidence="1" type="ORF">V9T40_009890</name>
</gene>
<accession>A0AAN9Y633</accession>
<evidence type="ECO:0000313" key="1">
    <source>
        <dbReference type="EMBL" id="KAK7597665.1"/>
    </source>
</evidence>
<organism evidence="1 2">
    <name type="scientific">Parthenolecanium corni</name>
    <dbReference type="NCBI Taxonomy" id="536013"/>
    <lineage>
        <taxon>Eukaryota</taxon>
        <taxon>Metazoa</taxon>
        <taxon>Ecdysozoa</taxon>
        <taxon>Arthropoda</taxon>
        <taxon>Hexapoda</taxon>
        <taxon>Insecta</taxon>
        <taxon>Pterygota</taxon>
        <taxon>Neoptera</taxon>
        <taxon>Paraneoptera</taxon>
        <taxon>Hemiptera</taxon>
        <taxon>Sternorrhyncha</taxon>
        <taxon>Coccoidea</taxon>
        <taxon>Coccidae</taxon>
        <taxon>Parthenolecanium</taxon>
    </lineage>
</organism>
<dbReference type="AlphaFoldDB" id="A0AAN9Y633"/>
<name>A0AAN9Y633_9HEMI</name>
<keyword evidence="2" id="KW-1185">Reference proteome</keyword>
<proteinExistence type="predicted"/>
<comment type="caution">
    <text evidence="1">The sequence shown here is derived from an EMBL/GenBank/DDBJ whole genome shotgun (WGS) entry which is preliminary data.</text>
</comment>
<sequence length="93" mass="10103">MAQSFQISGCKISPRSILLPQGATEKTLAKLSLGQGLHPLRYPSAEGKVLEVTEALFLFARPYTQPASEDDPQIPEEHHLRTIDLSYGAGIAV</sequence>